<reference evidence="2 3" key="1">
    <citation type="submission" date="2023-04" db="EMBL/GenBank/DDBJ databases">
        <title>Forest soil microbial communities from Buena Vista Peninsula, Colon Province, Panama.</title>
        <authorList>
            <person name="Bouskill N."/>
        </authorList>
    </citation>
    <scope>NUCLEOTIDE SEQUENCE [LARGE SCALE GENOMIC DNA]</scope>
    <source>
        <strain evidence="2 3">GGS1</strain>
    </source>
</reference>
<gene>
    <name evidence="2" type="ORF">M2283_010208</name>
</gene>
<dbReference type="Proteomes" id="UP001160499">
    <property type="component" value="Unassembled WGS sequence"/>
</dbReference>
<feature type="region of interest" description="Disordered" evidence="1">
    <location>
        <begin position="1"/>
        <end position="33"/>
    </location>
</feature>
<evidence type="ECO:0000256" key="1">
    <source>
        <dbReference type="SAM" id="MobiDB-lite"/>
    </source>
</evidence>
<keyword evidence="3" id="KW-1185">Reference proteome</keyword>
<sequence>MANSRRRMRASTGGGHERGEAMPDPLPGIASPH</sequence>
<protein>
    <submittedName>
        <fullName evidence="2">Uncharacterized protein</fullName>
    </submittedName>
</protein>
<evidence type="ECO:0000313" key="2">
    <source>
        <dbReference type="EMBL" id="MDH6222856.1"/>
    </source>
</evidence>
<evidence type="ECO:0000313" key="3">
    <source>
        <dbReference type="Proteomes" id="UP001160499"/>
    </source>
</evidence>
<organism evidence="2 3">
    <name type="scientific">Streptomyces pseudovenezuelae</name>
    <dbReference type="NCBI Taxonomy" id="67350"/>
    <lineage>
        <taxon>Bacteria</taxon>
        <taxon>Bacillati</taxon>
        <taxon>Actinomycetota</taxon>
        <taxon>Actinomycetes</taxon>
        <taxon>Kitasatosporales</taxon>
        <taxon>Streptomycetaceae</taxon>
        <taxon>Streptomyces</taxon>
        <taxon>Streptomyces aurantiacus group</taxon>
    </lineage>
</organism>
<dbReference type="EMBL" id="JARXVH010000047">
    <property type="protein sequence ID" value="MDH6222856.1"/>
    <property type="molecule type" value="Genomic_DNA"/>
</dbReference>
<proteinExistence type="predicted"/>
<name>A0ABT6M2V2_9ACTN</name>
<comment type="caution">
    <text evidence="2">The sequence shown here is derived from an EMBL/GenBank/DDBJ whole genome shotgun (WGS) entry which is preliminary data.</text>
</comment>
<accession>A0ABT6M2V2</accession>